<dbReference type="InterPro" id="IPR000924">
    <property type="entry name" value="Glu/Gln-tRNA-synth"/>
</dbReference>
<comment type="subcellular location">
    <subcellularLocation>
        <location evidence="1 10">Cytoplasm</location>
    </subcellularLocation>
</comment>
<dbReference type="InterPro" id="IPR004527">
    <property type="entry name" value="Glu-tRNA-ligase_bac/mito"/>
</dbReference>
<comment type="function">
    <text evidence="10">Catalyzes the attachment of glutamate to tRNA(Glu) in a two-step reaction: glutamate is first activated by ATP to form Glu-AMP and then transferred to the acceptor end of tRNA(Glu).</text>
</comment>
<dbReference type="SUPFAM" id="SSF52374">
    <property type="entry name" value="Nucleotidylyl transferase"/>
    <property type="match status" value="1"/>
</dbReference>
<evidence type="ECO:0000256" key="6">
    <source>
        <dbReference type="ARBA" id="ARBA00022741"/>
    </source>
</evidence>
<keyword evidence="8 10" id="KW-0648">Protein biosynthesis</keyword>
<evidence type="ECO:0000256" key="4">
    <source>
        <dbReference type="ARBA" id="ARBA00022490"/>
    </source>
</evidence>
<dbReference type="PROSITE" id="PS00178">
    <property type="entry name" value="AA_TRNA_LIGASE_I"/>
    <property type="match status" value="1"/>
</dbReference>
<dbReference type="GO" id="GO:0008270">
    <property type="term" value="F:zinc ion binding"/>
    <property type="evidence" value="ECO:0007669"/>
    <property type="project" value="InterPro"/>
</dbReference>
<dbReference type="GO" id="GO:0006424">
    <property type="term" value="P:glutamyl-tRNA aminoacylation"/>
    <property type="evidence" value="ECO:0007669"/>
    <property type="project" value="UniProtKB-UniRule"/>
</dbReference>
<dbReference type="Gene3D" id="1.10.10.350">
    <property type="match status" value="1"/>
</dbReference>
<evidence type="ECO:0000256" key="7">
    <source>
        <dbReference type="ARBA" id="ARBA00022840"/>
    </source>
</evidence>
<keyword evidence="4 10" id="KW-0963">Cytoplasm</keyword>
<sequence length="459" mass="51670">MVFMKVITRFAPSPTGFLHIGGARTALFNWLYAKHKGGEFLLRIEDTDKERSTDEAIDAIIDGMKWLGLGWDRELVFQSKNEERHKQVAYKLLNMGKAYYCYSSPEEIAEFREKNPNQKFQSPWRDKDKSEAPAGVKPVIRLKASKVGETVVEDFVRGKVFVQNAELDDMVLLRSDGSPTYMLAVVVDDFDMQVNHVIRGDDHFTNTFRQKQIIEAMGWPVPKYAHIPLINGSDGAKLSKRHGALGVQAYREMGYLPEALKNYLLRLGWSHGDDEIFSEQKAIELFDIDGLGKSPSRFDFDKLDSINAHYIANSDDNELLKLIAPALGISLDDIYAKRILIGMPGLKVRAKTLNELKEGAKIYISKSKSLDERSSKVLNEEGRQVISKLLPLLKDISPWTKEELEKKCSEFAATEGAKPTLIMQLLRAGVIGTFAAPGIYEVAEILGKDEVLTRISEIV</sequence>
<dbReference type="GO" id="GO:0004818">
    <property type="term" value="F:glutamate-tRNA ligase activity"/>
    <property type="evidence" value="ECO:0007669"/>
    <property type="project" value="UniProtKB-UniRule"/>
</dbReference>
<feature type="short sequence motif" description="'KMSKS' region" evidence="10">
    <location>
        <begin position="237"/>
        <end position="241"/>
    </location>
</feature>
<evidence type="ECO:0000256" key="2">
    <source>
        <dbReference type="ARBA" id="ARBA00007894"/>
    </source>
</evidence>
<dbReference type="SUPFAM" id="SSF48163">
    <property type="entry name" value="An anticodon-binding domain of class I aminoacyl-tRNA synthetases"/>
    <property type="match status" value="1"/>
</dbReference>
<evidence type="ECO:0000256" key="1">
    <source>
        <dbReference type="ARBA" id="ARBA00004496"/>
    </source>
</evidence>
<keyword evidence="14" id="KW-1185">Reference proteome</keyword>
<dbReference type="Pfam" id="PF19269">
    <property type="entry name" value="Anticodon_2"/>
    <property type="match status" value="1"/>
</dbReference>
<keyword evidence="9 10" id="KW-0030">Aminoacyl-tRNA synthetase</keyword>
<dbReference type="PRINTS" id="PR00987">
    <property type="entry name" value="TRNASYNTHGLU"/>
</dbReference>
<dbReference type="STRING" id="86105.NF27_EY02050"/>
<evidence type="ECO:0000256" key="9">
    <source>
        <dbReference type="ARBA" id="ARBA00023146"/>
    </source>
</evidence>
<accession>A0A0C1QHW9</accession>
<dbReference type="PANTHER" id="PTHR43311:SF2">
    <property type="entry name" value="GLUTAMATE--TRNA LIGASE, MITOCHONDRIAL-RELATED"/>
    <property type="match status" value="1"/>
</dbReference>
<feature type="domain" description="Glutamyl/glutaminyl-tRNA synthetase class Ib catalytic" evidence="11">
    <location>
        <begin position="5"/>
        <end position="304"/>
    </location>
</feature>
<comment type="catalytic activity">
    <reaction evidence="10">
        <text>tRNA(Glu) + L-glutamate + ATP = L-glutamyl-tRNA(Glu) + AMP + diphosphate</text>
        <dbReference type="Rhea" id="RHEA:23540"/>
        <dbReference type="Rhea" id="RHEA-COMP:9663"/>
        <dbReference type="Rhea" id="RHEA-COMP:9680"/>
        <dbReference type="ChEBI" id="CHEBI:29985"/>
        <dbReference type="ChEBI" id="CHEBI:30616"/>
        <dbReference type="ChEBI" id="CHEBI:33019"/>
        <dbReference type="ChEBI" id="CHEBI:78442"/>
        <dbReference type="ChEBI" id="CHEBI:78520"/>
        <dbReference type="ChEBI" id="CHEBI:456215"/>
        <dbReference type="EC" id="6.1.1.17"/>
    </reaction>
</comment>
<organism evidence="13 14">
    <name type="scientific">Candidatus Jidaibacter acanthamoebae</name>
    <dbReference type="NCBI Taxonomy" id="86105"/>
    <lineage>
        <taxon>Bacteria</taxon>
        <taxon>Pseudomonadati</taxon>
        <taxon>Pseudomonadota</taxon>
        <taxon>Alphaproteobacteria</taxon>
        <taxon>Rickettsiales</taxon>
        <taxon>Candidatus Midichloriaceae</taxon>
        <taxon>Candidatus Jidaibacter</taxon>
    </lineage>
</organism>
<dbReference type="InterPro" id="IPR045462">
    <property type="entry name" value="aa-tRNA-synth_I_cd-bd"/>
</dbReference>
<comment type="caution">
    <text evidence="10">Lacks conserved residue(s) required for the propagation of feature annotation.</text>
</comment>
<evidence type="ECO:0000259" key="11">
    <source>
        <dbReference type="Pfam" id="PF00749"/>
    </source>
</evidence>
<protein>
    <recommendedName>
        <fullName evidence="10">Glutamate--tRNA ligase</fullName>
        <ecNumber evidence="10">6.1.1.17</ecNumber>
    </recommendedName>
    <alternativeName>
        <fullName evidence="10">Glutamyl-tRNA synthetase</fullName>
        <shortName evidence="10">GluRS</shortName>
    </alternativeName>
</protein>
<dbReference type="FunFam" id="3.40.50.620:FF:000007">
    <property type="entry name" value="Glutamate--tRNA ligase"/>
    <property type="match status" value="1"/>
</dbReference>
<evidence type="ECO:0000256" key="5">
    <source>
        <dbReference type="ARBA" id="ARBA00022598"/>
    </source>
</evidence>
<dbReference type="GO" id="GO:0000049">
    <property type="term" value="F:tRNA binding"/>
    <property type="evidence" value="ECO:0007669"/>
    <property type="project" value="InterPro"/>
</dbReference>
<evidence type="ECO:0000256" key="8">
    <source>
        <dbReference type="ARBA" id="ARBA00022917"/>
    </source>
</evidence>
<dbReference type="EMBL" id="JSWE01000124">
    <property type="protein sequence ID" value="KIE05109.1"/>
    <property type="molecule type" value="Genomic_DNA"/>
</dbReference>
<dbReference type="GO" id="GO:0005829">
    <property type="term" value="C:cytosol"/>
    <property type="evidence" value="ECO:0007669"/>
    <property type="project" value="TreeGrafter"/>
</dbReference>
<dbReference type="PATRIC" id="fig|86105.3.peg.1279"/>
<dbReference type="EC" id="6.1.1.17" evidence="10"/>
<dbReference type="InterPro" id="IPR001412">
    <property type="entry name" value="aa-tRNA-synth_I_CS"/>
</dbReference>
<evidence type="ECO:0000256" key="3">
    <source>
        <dbReference type="ARBA" id="ARBA00011245"/>
    </source>
</evidence>
<comment type="similarity">
    <text evidence="2 10">Belongs to the class-I aminoacyl-tRNA synthetase family. Glutamate--tRNA ligase type 1 subfamily.</text>
</comment>
<evidence type="ECO:0000313" key="13">
    <source>
        <dbReference type="EMBL" id="KIE05109.1"/>
    </source>
</evidence>
<dbReference type="InterPro" id="IPR020058">
    <property type="entry name" value="Glu/Gln-tRNA-synth_Ib_cat-dom"/>
</dbReference>
<name>A0A0C1QHW9_9RICK</name>
<dbReference type="InterPro" id="IPR033910">
    <property type="entry name" value="GluRS_core"/>
</dbReference>
<dbReference type="InterPro" id="IPR049940">
    <property type="entry name" value="GluQ/Sye"/>
</dbReference>
<dbReference type="InterPro" id="IPR008925">
    <property type="entry name" value="aa_tRNA-synth_I_cd-bd_sf"/>
</dbReference>
<dbReference type="CDD" id="cd00808">
    <property type="entry name" value="GluRS_core"/>
    <property type="match status" value="1"/>
</dbReference>
<dbReference type="Proteomes" id="UP000031258">
    <property type="component" value="Unassembled WGS sequence"/>
</dbReference>
<comment type="caution">
    <text evidence="13">The sequence shown here is derived from an EMBL/GenBank/DDBJ whole genome shotgun (WGS) entry which is preliminary data.</text>
</comment>
<dbReference type="AlphaFoldDB" id="A0A0C1QHW9"/>
<evidence type="ECO:0000256" key="10">
    <source>
        <dbReference type="HAMAP-Rule" id="MF_00022"/>
    </source>
</evidence>
<keyword evidence="6 10" id="KW-0547">Nucleotide-binding</keyword>
<dbReference type="InterPro" id="IPR014729">
    <property type="entry name" value="Rossmann-like_a/b/a_fold"/>
</dbReference>
<dbReference type="PANTHER" id="PTHR43311">
    <property type="entry name" value="GLUTAMATE--TRNA LIGASE"/>
    <property type="match status" value="1"/>
</dbReference>
<dbReference type="Pfam" id="PF00749">
    <property type="entry name" value="tRNA-synt_1c"/>
    <property type="match status" value="1"/>
</dbReference>
<feature type="binding site" evidence="10">
    <location>
        <position position="240"/>
    </location>
    <ligand>
        <name>ATP</name>
        <dbReference type="ChEBI" id="CHEBI:30616"/>
    </ligand>
</feature>
<reference evidence="13 14" key="1">
    <citation type="submission" date="2014-11" db="EMBL/GenBank/DDBJ databases">
        <title>A Rickettsiales Symbiont of Amoebae With Ancient Features.</title>
        <authorList>
            <person name="Schulz F."/>
            <person name="Martijn J."/>
            <person name="Wascher F."/>
            <person name="Kostanjsek R."/>
            <person name="Ettema T.J."/>
            <person name="Horn M."/>
        </authorList>
    </citation>
    <scope>NUCLEOTIDE SEQUENCE [LARGE SCALE GENOMIC DNA]</scope>
    <source>
        <strain evidence="13 14">UWC36</strain>
    </source>
</reference>
<gene>
    <name evidence="13" type="primary">gltX2_2</name>
    <name evidence="10" type="synonym">gltX</name>
    <name evidence="13" type="ORF">NF27_EY02050</name>
</gene>
<evidence type="ECO:0000313" key="14">
    <source>
        <dbReference type="Proteomes" id="UP000031258"/>
    </source>
</evidence>
<comment type="subunit">
    <text evidence="3 10">Monomer.</text>
</comment>
<feature type="domain" description="Aminoacyl-tRNA synthetase class I anticodon-binding" evidence="12">
    <location>
        <begin position="319"/>
        <end position="458"/>
    </location>
</feature>
<dbReference type="InterPro" id="IPR020751">
    <property type="entry name" value="aa-tRNA-synth_I_codon-bd_sub2"/>
</dbReference>
<keyword evidence="7 10" id="KW-0067">ATP-binding</keyword>
<dbReference type="NCBIfam" id="TIGR00464">
    <property type="entry name" value="gltX_bact"/>
    <property type="match status" value="1"/>
</dbReference>
<feature type="short sequence motif" description="'HIGH' region" evidence="10">
    <location>
        <begin position="12"/>
        <end position="22"/>
    </location>
</feature>
<keyword evidence="5 10" id="KW-0436">Ligase</keyword>
<dbReference type="HAMAP" id="MF_00022">
    <property type="entry name" value="Glu_tRNA_synth_type1"/>
    <property type="match status" value="1"/>
</dbReference>
<dbReference type="Gene3D" id="3.40.50.620">
    <property type="entry name" value="HUPs"/>
    <property type="match status" value="1"/>
</dbReference>
<dbReference type="GO" id="GO:0005524">
    <property type="term" value="F:ATP binding"/>
    <property type="evidence" value="ECO:0007669"/>
    <property type="project" value="UniProtKB-UniRule"/>
</dbReference>
<proteinExistence type="inferred from homology"/>
<evidence type="ECO:0000259" key="12">
    <source>
        <dbReference type="Pfam" id="PF19269"/>
    </source>
</evidence>